<dbReference type="EMBL" id="BJXA01000003">
    <property type="protein sequence ID" value="GEM36509.1"/>
    <property type="molecule type" value="Genomic_DNA"/>
</dbReference>
<gene>
    <name evidence="1" type="ORF">NN4_10280</name>
</gene>
<evidence type="ECO:0000313" key="2">
    <source>
        <dbReference type="Proteomes" id="UP000321424"/>
    </source>
</evidence>
<name>A0A511M7B8_9NOCA</name>
<dbReference type="AlphaFoldDB" id="A0A511M7B8"/>
<reference evidence="1 2" key="1">
    <citation type="submission" date="2019-07" db="EMBL/GenBank/DDBJ databases">
        <title>Whole genome shotgun sequence of Nocardia ninae NBRC 108245.</title>
        <authorList>
            <person name="Hosoyama A."/>
            <person name="Uohara A."/>
            <person name="Ohji S."/>
            <person name="Ichikawa N."/>
        </authorList>
    </citation>
    <scope>NUCLEOTIDE SEQUENCE [LARGE SCALE GENOMIC DNA]</scope>
    <source>
        <strain evidence="1 2">NBRC 108245</strain>
    </source>
</reference>
<evidence type="ECO:0000313" key="1">
    <source>
        <dbReference type="EMBL" id="GEM36509.1"/>
    </source>
</evidence>
<protein>
    <submittedName>
        <fullName evidence="1">Uncharacterized protein</fullName>
    </submittedName>
</protein>
<sequence length="203" mass="21938">MVSDAAVSVLPLAAGIEPFWLRPWLRAGRGERVNAGEAGRWQAARRLDSAATLLAIAGWDDAATAAHRLRDRLLSGEPSERDAGQLSSWIRRVVGSRVLRWSLREVGRIGRGPNVPATVIGDAHDRFLTSVAALADADHRDECLSKPEGFISDEVERNRWIVDALPGLLVGAELEEARLIVASLDPDVELVCWATAATKAAHG</sequence>
<comment type="caution">
    <text evidence="1">The sequence shown here is derived from an EMBL/GenBank/DDBJ whole genome shotgun (WGS) entry which is preliminary data.</text>
</comment>
<accession>A0A511M7B8</accession>
<keyword evidence="2" id="KW-1185">Reference proteome</keyword>
<proteinExistence type="predicted"/>
<dbReference type="Proteomes" id="UP000321424">
    <property type="component" value="Unassembled WGS sequence"/>
</dbReference>
<organism evidence="1 2">
    <name type="scientific">Nocardia ninae NBRC 108245</name>
    <dbReference type="NCBI Taxonomy" id="1210091"/>
    <lineage>
        <taxon>Bacteria</taxon>
        <taxon>Bacillati</taxon>
        <taxon>Actinomycetota</taxon>
        <taxon>Actinomycetes</taxon>
        <taxon>Mycobacteriales</taxon>
        <taxon>Nocardiaceae</taxon>
        <taxon>Nocardia</taxon>
    </lineage>
</organism>